<accession>A9V371</accession>
<name>A9V371_MONBE</name>
<keyword evidence="3" id="KW-0653">Protein transport</keyword>
<evidence type="ECO:0000259" key="5">
    <source>
        <dbReference type="Pfam" id="PF05351"/>
    </source>
</evidence>
<evidence type="ECO:0000256" key="2">
    <source>
        <dbReference type="ARBA" id="ARBA00022448"/>
    </source>
</evidence>
<dbReference type="InterPro" id="IPR051519">
    <property type="entry name" value="PDE6D_unc-119_myristoyl-bd"/>
</dbReference>
<evidence type="ECO:0000256" key="1">
    <source>
        <dbReference type="ARBA" id="ARBA00008102"/>
    </source>
</evidence>
<sequence>MATRGLGSLMKGAGRSPAVTEQQLLTKAEITPSDVINLKAPTTQYLCKTTDNKFGIEFTAFKLRDLDRGLILFEIAKPDDAPYEPPSEDDDDSGRFVDYRFTPDFLRLRTVGATVTFRVGDEPVPNFRMIERHFFRNKLLKSFDFDFGFCIPASNNTCEHIYQFPTLTEAEIEDMIASPGETKSDSFYFVDGKLVMHNRAVYSYDA</sequence>
<organism evidence="6 7">
    <name type="scientific">Monosiga brevicollis</name>
    <name type="common">Choanoflagellate</name>
    <dbReference type="NCBI Taxonomy" id="81824"/>
    <lineage>
        <taxon>Eukaryota</taxon>
        <taxon>Choanoflagellata</taxon>
        <taxon>Craspedida</taxon>
        <taxon>Salpingoecidae</taxon>
        <taxon>Monosiga</taxon>
    </lineage>
</organism>
<dbReference type="AlphaFoldDB" id="A9V371"/>
<dbReference type="InterPro" id="IPR037036">
    <property type="entry name" value="PDED_dom_sf"/>
</dbReference>
<dbReference type="Proteomes" id="UP000001357">
    <property type="component" value="Unassembled WGS sequence"/>
</dbReference>
<gene>
    <name evidence="6" type="ORF">MONBRDRAFT_33044</name>
</gene>
<dbReference type="FunCoup" id="A9V371">
    <property type="interactions" value="310"/>
</dbReference>
<dbReference type="Gene3D" id="2.70.50.40">
    <property type="entry name" value="GMP phosphodiesterase, delta subunit"/>
    <property type="match status" value="1"/>
</dbReference>
<evidence type="ECO:0000313" key="6">
    <source>
        <dbReference type="EMBL" id="EDQ88137.1"/>
    </source>
</evidence>
<dbReference type="RefSeq" id="XP_001747213.1">
    <property type="nucleotide sequence ID" value="XM_001747161.1"/>
</dbReference>
<dbReference type="Pfam" id="PF05351">
    <property type="entry name" value="GMP_PDE_delta"/>
    <property type="match status" value="1"/>
</dbReference>
<dbReference type="EMBL" id="CH991556">
    <property type="protein sequence ID" value="EDQ88137.1"/>
    <property type="molecule type" value="Genomic_DNA"/>
</dbReference>
<keyword evidence="2" id="KW-0813">Transport</keyword>
<evidence type="ECO:0000313" key="7">
    <source>
        <dbReference type="Proteomes" id="UP000001357"/>
    </source>
</evidence>
<dbReference type="FunFam" id="2.70.50.40:FF:000004">
    <property type="entry name" value="protein unc-119 homolog A isoform X3"/>
    <property type="match status" value="1"/>
</dbReference>
<keyword evidence="4" id="KW-0446">Lipid-binding</keyword>
<evidence type="ECO:0000256" key="4">
    <source>
        <dbReference type="ARBA" id="ARBA00023121"/>
    </source>
</evidence>
<reference evidence="6 7" key="1">
    <citation type="journal article" date="2008" name="Nature">
        <title>The genome of the choanoflagellate Monosiga brevicollis and the origin of metazoans.</title>
        <authorList>
            <consortium name="JGI Sequencing"/>
            <person name="King N."/>
            <person name="Westbrook M.J."/>
            <person name="Young S.L."/>
            <person name="Kuo A."/>
            <person name="Abedin M."/>
            <person name="Chapman J."/>
            <person name="Fairclough S."/>
            <person name="Hellsten U."/>
            <person name="Isogai Y."/>
            <person name="Letunic I."/>
            <person name="Marr M."/>
            <person name="Pincus D."/>
            <person name="Putnam N."/>
            <person name="Rokas A."/>
            <person name="Wright K.J."/>
            <person name="Zuzow R."/>
            <person name="Dirks W."/>
            <person name="Good M."/>
            <person name="Goodstein D."/>
            <person name="Lemons D."/>
            <person name="Li W."/>
            <person name="Lyons J.B."/>
            <person name="Morris A."/>
            <person name="Nichols S."/>
            <person name="Richter D.J."/>
            <person name="Salamov A."/>
            <person name="Bork P."/>
            <person name="Lim W.A."/>
            <person name="Manning G."/>
            <person name="Miller W.T."/>
            <person name="McGinnis W."/>
            <person name="Shapiro H."/>
            <person name="Tjian R."/>
            <person name="Grigoriev I.V."/>
            <person name="Rokhsar D."/>
        </authorList>
    </citation>
    <scope>NUCLEOTIDE SEQUENCE [LARGE SCALE GENOMIC DNA]</scope>
    <source>
        <strain evidence="7">MX1 / ATCC 50154</strain>
    </source>
</reference>
<dbReference type="PANTHER" id="PTHR12951:SF1">
    <property type="entry name" value="PROTEIN UNC-119 HOMOLOG"/>
    <property type="match status" value="1"/>
</dbReference>
<dbReference type="SUPFAM" id="SSF81296">
    <property type="entry name" value="E set domains"/>
    <property type="match status" value="1"/>
</dbReference>
<dbReference type="OMA" id="CLVMHNK"/>
<dbReference type="PANTHER" id="PTHR12951">
    <property type="entry name" value="RETINAL PROTEIN 4"/>
    <property type="match status" value="1"/>
</dbReference>
<dbReference type="InterPro" id="IPR008015">
    <property type="entry name" value="PDED_dom"/>
</dbReference>
<evidence type="ECO:0000256" key="3">
    <source>
        <dbReference type="ARBA" id="ARBA00022927"/>
    </source>
</evidence>
<keyword evidence="7" id="KW-1185">Reference proteome</keyword>
<dbReference type="GO" id="GO:0007399">
    <property type="term" value="P:nervous system development"/>
    <property type="evidence" value="ECO:0000318"/>
    <property type="project" value="GO_Central"/>
</dbReference>
<dbReference type="GO" id="GO:0042953">
    <property type="term" value="P:lipoprotein transport"/>
    <property type="evidence" value="ECO:0000318"/>
    <property type="project" value="GO_Central"/>
</dbReference>
<comment type="similarity">
    <text evidence="1">Belongs to the PDE6D/unc-119 family.</text>
</comment>
<dbReference type="GO" id="GO:0060271">
    <property type="term" value="P:cilium assembly"/>
    <property type="evidence" value="ECO:0000318"/>
    <property type="project" value="GO_Central"/>
</dbReference>
<dbReference type="KEGG" id="mbr:MONBRDRAFT_33044"/>
<dbReference type="STRING" id="81824.A9V371"/>
<feature type="domain" description="GMP phosphodiesterase delta subunit" evidence="5">
    <location>
        <begin position="51"/>
        <end position="204"/>
    </location>
</feature>
<dbReference type="InParanoid" id="A9V371"/>
<dbReference type="GO" id="GO:0008289">
    <property type="term" value="F:lipid binding"/>
    <property type="evidence" value="ECO:0000318"/>
    <property type="project" value="GO_Central"/>
</dbReference>
<dbReference type="GeneID" id="5892297"/>
<proteinExistence type="inferred from homology"/>
<protein>
    <recommendedName>
        <fullName evidence="5">GMP phosphodiesterase delta subunit domain-containing protein</fullName>
    </recommendedName>
</protein>
<dbReference type="eggNOG" id="KOG4037">
    <property type="taxonomic scope" value="Eukaryota"/>
</dbReference>
<dbReference type="InterPro" id="IPR014756">
    <property type="entry name" value="Ig_E-set"/>
</dbReference>
<dbReference type="GO" id="GO:0005929">
    <property type="term" value="C:cilium"/>
    <property type="evidence" value="ECO:0000318"/>
    <property type="project" value="GO_Central"/>
</dbReference>